<accession>A0A401U8X9</accession>
<dbReference type="SUPFAM" id="SSF48371">
    <property type="entry name" value="ARM repeat"/>
    <property type="match status" value="1"/>
</dbReference>
<dbReference type="RefSeq" id="WP_127122008.1">
    <property type="nucleotide sequence ID" value="NZ_BHXQ01000003.1"/>
</dbReference>
<dbReference type="EMBL" id="BHXQ01000003">
    <property type="protein sequence ID" value="GCC51339.1"/>
    <property type="molecule type" value="Genomic_DNA"/>
</dbReference>
<reference evidence="2 3" key="1">
    <citation type="submission" date="2018-11" db="EMBL/GenBank/DDBJ databases">
        <title>Chryseotalea sanarue gen. nov., sp., nov., a member of the family Cytophagaceae, isolated from a brackish lake in Hamamatsu Japan.</title>
        <authorList>
            <person name="Maejima Y."/>
            <person name="Iino T."/>
            <person name="Muraguchi Y."/>
            <person name="Fukuda K."/>
            <person name="Ohkuma M."/>
            <person name="Moriuchi R."/>
            <person name="Dohra H."/>
            <person name="Kimbara K."/>
            <person name="Shintani M."/>
        </authorList>
    </citation>
    <scope>NUCLEOTIDE SEQUENCE [LARGE SCALE GENOMIC DNA]</scope>
    <source>
        <strain evidence="2 3">Ys</strain>
    </source>
</reference>
<keyword evidence="1" id="KW-0472">Membrane</keyword>
<feature type="transmembrane region" description="Helical" evidence="1">
    <location>
        <begin position="20"/>
        <end position="44"/>
    </location>
</feature>
<dbReference type="OrthoDB" id="1454284at2"/>
<comment type="caution">
    <text evidence="2">The sequence shown here is derived from an EMBL/GenBank/DDBJ whole genome shotgun (WGS) entry which is preliminary data.</text>
</comment>
<proteinExistence type="predicted"/>
<name>A0A401U8X9_9BACT</name>
<keyword evidence="3" id="KW-1185">Reference proteome</keyword>
<sequence>MKYFTLTYLIQAFSEEVNILLSISVILLLLSIALVLFILISRLVKSYHLKKEEKFKQLFREIIYGISVQEKNRSDQESDLALTELNKNIHSVFGQQVLIDELIHVRKNVVGTSADNIYAVYLNLELHKNSLKKLKSISWVTKARGIRELAEMDYSNAILQIEQLLSAPQQTIREESILALIRLSKNNSFNFINDYKGEITPWIEINIHKHLLTLDARKLPNFSLWFNHSNRSVRSFSIKMTRLFRQIESVPDLLLLLSEADKDIALLAADAICDMAGQEYATPLAEILSNTWDYDQISIRLMNTMASIGDPDIHSKFLTPFLSHPDYEVRLATVRALEQLNGTEQHIQVLEKDKQVAIQQMIAHVNNTFLN</sequence>
<evidence type="ECO:0000313" key="3">
    <source>
        <dbReference type="Proteomes" id="UP000288227"/>
    </source>
</evidence>
<organism evidence="2 3">
    <name type="scientific">Chryseotalea sanaruensis</name>
    <dbReference type="NCBI Taxonomy" id="2482724"/>
    <lineage>
        <taxon>Bacteria</taxon>
        <taxon>Pseudomonadati</taxon>
        <taxon>Bacteroidota</taxon>
        <taxon>Cytophagia</taxon>
        <taxon>Cytophagales</taxon>
        <taxon>Chryseotaleaceae</taxon>
        <taxon>Chryseotalea</taxon>
    </lineage>
</organism>
<gene>
    <name evidence="2" type="ORF">SanaruYs_15640</name>
</gene>
<protein>
    <submittedName>
        <fullName evidence="2">HEAT repeat domain-containing protein</fullName>
    </submittedName>
</protein>
<dbReference type="AlphaFoldDB" id="A0A401U8X9"/>
<keyword evidence="1" id="KW-0812">Transmembrane</keyword>
<dbReference type="InterPro" id="IPR016024">
    <property type="entry name" value="ARM-type_fold"/>
</dbReference>
<dbReference type="Proteomes" id="UP000288227">
    <property type="component" value="Unassembled WGS sequence"/>
</dbReference>
<evidence type="ECO:0000256" key="1">
    <source>
        <dbReference type="SAM" id="Phobius"/>
    </source>
</evidence>
<evidence type="ECO:0000313" key="2">
    <source>
        <dbReference type="EMBL" id="GCC51339.1"/>
    </source>
</evidence>
<keyword evidence="1" id="KW-1133">Transmembrane helix</keyword>
<dbReference type="Gene3D" id="1.25.10.10">
    <property type="entry name" value="Leucine-rich Repeat Variant"/>
    <property type="match status" value="1"/>
</dbReference>
<dbReference type="InterPro" id="IPR011989">
    <property type="entry name" value="ARM-like"/>
</dbReference>